<dbReference type="PANTHER" id="PTHR34072:SF52">
    <property type="entry name" value="RIBONUCLEASE H"/>
    <property type="match status" value="1"/>
</dbReference>
<dbReference type="Proteomes" id="UP000219338">
    <property type="component" value="Unassembled WGS sequence"/>
</dbReference>
<dbReference type="FunFam" id="3.10.20.370:FF:000001">
    <property type="entry name" value="Retrovirus-related Pol polyprotein from transposon 17.6-like protein"/>
    <property type="match status" value="1"/>
</dbReference>
<dbReference type="OrthoDB" id="3018369at2759"/>
<protein>
    <recommendedName>
        <fullName evidence="1">Reverse transcriptase/retrotransposon-derived protein RNase H-like domain-containing protein</fullName>
    </recommendedName>
</protein>
<dbReference type="PANTHER" id="PTHR34072">
    <property type="entry name" value="ENZYMATIC POLYPROTEIN-RELATED"/>
    <property type="match status" value="1"/>
</dbReference>
<dbReference type="SUPFAM" id="SSF56672">
    <property type="entry name" value="DNA/RNA polymerases"/>
    <property type="match status" value="1"/>
</dbReference>
<accession>A0A284SDA7</accession>
<dbReference type="STRING" id="47428.A0A284SDA7"/>
<name>A0A284SDA7_ARMOS</name>
<feature type="domain" description="Reverse transcriptase/retrotransposon-derived protein RNase H-like" evidence="1">
    <location>
        <begin position="11"/>
        <end position="104"/>
    </location>
</feature>
<dbReference type="Pfam" id="PF17919">
    <property type="entry name" value="RT_RNaseH_2"/>
    <property type="match status" value="1"/>
</dbReference>
<proteinExistence type="predicted"/>
<evidence type="ECO:0000313" key="3">
    <source>
        <dbReference type="Proteomes" id="UP000219338"/>
    </source>
</evidence>
<dbReference type="InterPro" id="IPR043502">
    <property type="entry name" value="DNA/RNA_pol_sf"/>
</dbReference>
<gene>
    <name evidence="2" type="ORF">ARMOST_22596</name>
</gene>
<organism evidence="2 3">
    <name type="scientific">Armillaria ostoyae</name>
    <name type="common">Armillaria root rot fungus</name>
    <dbReference type="NCBI Taxonomy" id="47428"/>
    <lineage>
        <taxon>Eukaryota</taxon>
        <taxon>Fungi</taxon>
        <taxon>Dikarya</taxon>
        <taxon>Basidiomycota</taxon>
        <taxon>Agaricomycotina</taxon>
        <taxon>Agaricomycetes</taxon>
        <taxon>Agaricomycetidae</taxon>
        <taxon>Agaricales</taxon>
        <taxon>Marasmiineae</taxon>
        <taxon>Physalacriaceae</taxon>
        <taxon>Armillaria</taxon>
    </lineage>
</organism>
<dbReference type="EMBL" id="FUEG01000081">
    <property type="protein sequence ID" value="SJL18991.1"/>
    <property type="molecule type" value="Genomic_DNA"/>
</dbReference>
<dbReference type="Gene3D" id="3.10.20.370">
    <property type="match status" value="1"/>
</dbReference>
<evidence type="ECO:0000259" key="1">
    <source>
        <dbReference type="Pfam" id="PF17919"/>
    </source>
</evidence>
<dbReference type="InterPro" id="IPR041577">
    <property type="entry name" value="RT_RNaseH_2"/>
</dbReference>
<reference evidence="3" key="1">
    <citation type="journal article" date="2017" name="Nat. Ecol. Evol.">
        <title>Genome expansion and lineage-specific genetic innovations in the forest pathogenic fungi Armillaria.</title>
        <authorList>
            <person name="Sipos G."/>
            <person name="Prasanna A.N."/>
            <person name="Walter M.C."/>
            <person name="O'Connor E."/>
            <person name="Balint B."/>
            <person name="Krizsan K."/>
            <person name="Kiss B."/>
            <person name="Hess J."/>
            <person name="Varga T."/>
            <person name="Slot J."/>
            <person name="Riley R."/>
            <person name="Boka B."/>
            <person name="Rigling D."/>
            <person name="Barry K."/>
            <person name="Lee J."/>
            <person name="Mihaltcheva S."/>
            <person name="LaButti K."/>
            <person name="Lipzen A."/>
            <person name="Waldron R."/>
            <person name="Moloney N.M."/>
            <person name="Sperisen C."/>
            <person name="Kredics L."/>
            <person name="Vagvoelgyi C."/>
            <person name="Patrignani A."/>
            <person name="Fitzpatrick D."/>
            <person name="Nagy I."/>
            <person name="Doyle S."/>
            <person name="Anderson J.B."/>
            <person name="Grigoriev I.V."/>
            <person name="Gueldener U."/>
            <person name="Muensterkoetter M."/>
            <person name="Nagy L.G."/>
        </authorList>
    </citation>
    <scope>NUCLEOTIDE SEQUENCE [LARGE SCALE GENOMIC DNA]</scope>
    <source>
        <strain evidence="3">C18/9</strain>
    </source>
</reference>
<keyword evidence="3" id="KW-1185">Reference proteome</keyword>
<sequence>MQLTGNTEWTWGTAQNQAFQQLKKQMVEDVILTIPNRKGKFRVEADASNGAIGAILSQQQEGRWRPVAFMSKALTAMEGNYEIYNKELLAIMLTLSEWRHYLMGALEDVEIWMDHQNLQYFHKPQKLN</sequence>
<evidence type="ECO:0000313" key="2">
    <source>
        <dbReference type="EMBL" id="SJL18991.1"/>
    </source>
</evidence>
<dbReference type="AlphaFoldDB" id="A0A284SDA7"/>
<dbReference type="CDD" id="cd09274">
    <property type="entry name" value="RNase_HI_RT_Ty3"/>
    <property type="match status" value="1"/>
</dbReference>